<keyword evidence="9" id="KW-0067">ATP-binding</keyword>
<keyword evidence="15" id="KW-1185">Reference proteome</keyword>
<dbReference type="Pfam" id="PF00224">
    <property type="entry name" value="PK"/>
    <property type="match status" value="2"/>
</dbReference>
<dbReference type="InterPro" id="IPR001697">
    <property type="entry name" value="Pyr_Knase"/>
</dbReference>
<protein>
    <recommendedName>
        <fullName evidence="4">pyruvate kinase</fullName>
        <ecNumber evidence="4">2.7.1.40</ecNumber>
    </recommendedName>
</protein>
<dbReference type="InterPro" id="IPR015806">
    <property type="entry name" value="Pyrv_Knase_insert_dom_sf"/>
</dbReference>
<evidence type="ECO:0000256" key="1">
    <source>
        <dbReference type="ARBA" id="ARBA00001958"/>
    </source>
</evidence>
<feature type="domain" description="Pyruvate kinase barrel" evidence="13">
    <location>
        <begin position="47"/>
        <end position="132"/>
    </location>
</feature>
<keyword evidence="6" id="KW-0479">Metal-binding</keyword>
<evidence type="ECO:0000259" key="13">
    <source>
        <dbReference type="Pfam" id="PF00224"/>
    </source>
</evidence>
<dbReference type="Proteomes" id="UP001457282">
    <property type="component" value="Unassembled WGS sequence"/>
</dbReference>
<sequence length="188" mass="20508">MAMESVLETVGEMTRSKTKIVCMLGLALRIMRLPSPLTMLILVVMIMISMSHKKLVEAVKSQSDILCSNGTITLKVLACDKELGLVCCRCENSAVLGERKNINIYGCGQTRNQVDILKWGIRNKIVMIARSFHGGKGSLRMEIPSEKMLKSMTKSSHHPTLAEATNVSIAVLDGSDCIVLRVETTAGA</sequence>
<dbReference type="SUPFAM" id="SSF51621">
    <property type="entry name" value="Phosphoenolpyruvate/pyruvate domain"/>
    <property type="match status" value="1"/>
</dbReference>
<evidence type="ECO:0000256" key="8">
    <source>
        <dbReference type="ARBA" id="ARBA00022777"/>
    </source>
</evidence>
<evidence type="ECO:0000313" key="14">
    <source>
        <dbReference type="EMBL" id="KAK9930027.1"/>
    </source>
</evidence>
<evidence type="ECO:0000256" key="7">
    <source>
        <dbReference type="ARBA" id="ARBA00022741"/>
    </source>
</evidence>
<evidence type="ECO:0000256" key="2">
    <source>
        <dbReference type="ARBA" id="ARBA00004997"/>
    </source>
</evidence>
<dbReference type="GO" id="GO:0000287">
    <property type="term" value="F:magnesium ion binding"/>
    <property type="evidence" value="ECO:0007669"/>
    <property type="project" value="InterPro"/>
</dbReference>
<organism evidence="14 15">
    <name type="scientific">Rubus argutus</name>
    <name type="common">Southern blackberry</name>
    <dbReference type="NCBI Taxonomy" id="59490"/>
    <lineage>
        <taxon>Eukaryota</taxon>
        <taxon>Viridiplantae</taxon>
        <taxon>Streptophyta</taxon>
        <taxon>Embryophyta</taxon>
        <taxon>Tracheophyta</taxon>
        <taxon>Spermatophyta</taxon>
        <taxon>Magnoliopsida</taxon>
        <taxon>eudicotyledons</taxon>
        <taxon>Gunneridae</taxon>
        <taxon>Pentapetalae</taxon>
        <taxon>rosids</taxon>
        <taxon>fabids</taxon>
        <taxon>Rosales</taxon>
        <taxon>Rosaceae</taxon>
        <taxon>Rosoideae</taxon>
        <taxon>Rosoideae incertae sedis</taxon>
        <taxon>Rubus</taxon>
    </lineage>
</organism>
<dbReference type="EC" id="2.7.1.40" evidence="4"/>
<evidence type="ECO:0000256" key="12">
    <source>
        <dbReference type="ARBA" id="ARBA00023317"/>
    </source>
</evidence>
<proteinExistence type="inferred from homology"/>
<evidence type="ECO:0000256" key="10">
    <source>
        <dbReference type="ARBA" id="ARBA00022842"/>
    </source>
</evidence>
<evidence type="ECO:0000256" key="4">
    <source>
        <dbReference type="ARBA" id="ARBA00012142"/>
    </source>
</evidence>
<evidence type="ECO:0000256" key="3">
    <source>
        <dbReference type="ARBA" id="ARBA00008663"/>
    </source>
</evidence>
<evidence type="ECO:0000256" key="6">
    <source>
        <dbReference type="ARBA" id="ARBA00022723"/>
    </source>
</evidence>
<dbReference type="Gene3D" id="2.40.33.10">
    <property type="entry name" value="PK beta-barrel domain-like"/>
    <property type="match status" value="1"/>
</dbReference>
<dbReference type="GO" id="GO:0016301">
    <property type="term" value="F:kinase activity"/>
    <property type="evidence" value="ECO:0007669"/>
    <property type="project" value="UniProtKB-KW"/>
</dbReference>
<keyword evidence="5" id="KW-0808">Transferase</keyword>
<reference evidence="14 15" key="1">
    <citation type="journal article" date="2023" name="G3 (Bethesda)">
        <title>A chromosome-length genome assembly and annotation of blackberry (Rubus argutus, cv. 'Hillquist').</title>
        <authorList>
            <person name="Bruna T."/>
            <person name="Aryal R."/>
            <person name="Dudchenko O."/>
            <person name="Sargent D.J."/>
            <person name="Mead D."/>
            <person name="Buti M."/>
            <person name="Cavallini A."/>
            <person name="Hytonen T."/>
            <person name="Andres J."/>
            <person name="Pham M."/>
            <person name="Weisz D."/>
            <person name="Mascagni F."/>
            <person name="Usai G."/>
            <person name="Natali L."/>
            <person name="Bassil N."/>
            <person name="Fernandez G.E."/>
            <person name="Lomsadze A."/>
            <person name="Armour M."/>
            <person name="Olukolu B."/>
            <person name="Poorten T."/>
            <person name="Britton C."/>
            <person name="Davik J."/>
            <person name="Ashrafi H."/>
            <person name="Aiden E.L."/>
            <person name="Borodovsky M."/>
            <person name="Worthington M."/>
        </authorList>
    </citation>
    <scope>NUCLEOTIDE SEQUENCE [LARGE SCALE GENOMIC DNA]</scope>
    <source>
        <strain evidence="14">PI 553951</strain>
    </source>
</reference>
<dbReference type="AlphaFoldDB" id="A0AAW1X023"/>
<evidence type="ECO:0000256" key="9">
    <source>
        <dbReference type="ARBA" id="ARBA00022840"/>
    </source>
</evidence>
<dbReference type="GO" id="GO:0004743">
    <property type="term" value="F:pyruvate kinase activity"/>
    <property type="evidence" value="ECO:0007669"/>
    <property type="project" value="UniProtKB-EC"/>
</dbReference>
<dbReference type="InterPro" id="IPR015793">
    <property type="entry name" value="Pyrv_Knase_brl"/>
</dbReference>
<dbReference type="InterPro" id="IPR040442">
    <property type="entry name" value="Pyrv_kinase-like_dom_sf"/>
</dbReference>
<keyword evidence="10" id="KW-0460">Magnesium</keyword>
<keyword evidence="8" id="KW-0418">Kinase</keyword>
<dbReference type="PANTHER" id="PTHR11817">
    <property type="entry name" value="PYRUVATE KINASE"/>
    <property type="match status" value="1"/>
</dbReference>
<dbReference type="GO" id="GO:0005524">
    <property type="term" value="F:ATP binding"/>
    <property type="evidence" value="ECO:0007669"/>
    <property type="project" value="UniProtKB-KW"/>
</dbReference>
<comment type="caution">
    <text evidence="14">The sequence shown here is derived from an EMBL/GenBank/DDBJ whole genome shotgun (WGS) entry which is preliminary data.</text>
</comment>
<comment type="pathway">
    <text evidence="2">Carbohydrate degradation; glycolysis; pyruvate from D-glyceraldehyde 3-phosphate: step 5/5.</text>
</comment>
<keyword evidence="12" id="KW-0670">Pyruvate</keyword>
<keyword evidence="7" id="KW-0547">Nucleotide-binding</keyword>
<gene>
    <name evidence="14" type="ORF">M0R45_027086</name>
</gene>
<evidence type="ECO:0000256" key="11">
    <source>
        <dbReference type="ARBA" id="ARBA00023152"/>
    </source>
</evidence>
<dbReference type="InterPro" id="IPR011037">
    <property type="entry name" value="Pyrv_Knase-like_insert_dom_sf"/>
</dbReference>
<keyword evidence="11" id="KW-0324">Glycolysis</keyword>
<comment type="cofactor">
    <cofactor evidence="1">
        <name>K(+)</name>
        <dbReference type="ChEBI" id="CHEBI:29103"/>
    </cofactor>
</comment>
<name>A0AAW1X023_RUBAR</name>
<dbReference type="SUPFAM" id="SSF50800">
    <property type="entry name" value="PK beta-barrel domain-like"/>
    <property type="match status" value="1"/>
</dbReference>
<dbReference type="GO" id="GO:0030955">
    <property type="term" value="F:potassium ion binding"/>
    <property type="evidence" value="ECO:0007669"/>
    <property type="project" value="InterPro"/>
</dbReference>
<accession>A0AAW1X023</accession>
<dbReference type="Gene3D" id="3.20.20.60">
    <property type="entry name" value="Phosphoenolpyruvate-binding domains"/>
    <property type="match status" value="2"/>
</dbReference>
<dbReference type="InterPro" id="IPR015813">
    <property type="entry name" value="Pyrv/PenolPyrv_kinase-like_dom"/>
</dbReference>
<dbReference type="EMBL" id="JBEDUW010000005">
    <property type="protein sequence ID" value="KAK9930027.1"/>
    <property type="molecule type" value="Genomic_DNA"/>
</dbReference>
<evidence type="ECO:0000256" key="5">
    <source>
        <dbReference type="ARBA" id="ARBA00022679"/>
    </source>
</evidence>
<evidence type="ECO:0000313" key="15">
    <source>
        <dbReference type="Proteomes" id="UP001457282"/>
    </source>
</evidence>
<feature type="domain" description="Pyruvate kinase barrel" evidence="13">
    <location>
        <begin position="143"/>
        <end position="187"/>
    </location>
</feature>
<comment type="similarity">
    <text evidence="3">Belongs to the pyruvate kinase family.</text>
</comment>